<dbReference type="RefSeq" id="WP_014818318.1">
    <property type="nucleotide sequence ID" value="NC_018027.1"/>
</dbReference>
<dbReference type="InterPro" id="IPR041726">
    <property type="entry name" value="ACAD10_11_N"/>
</dbReference>
<dbReference type="Gene3D" id="3.90.1200.10">
    <property type="match status" value="1"/>
</dbReference>
<accession>I4BRE6</accession>
<dbReference type="Proteomes" id="UP000006057">
    <property type="component" value="Chromosome"/>
</dbReference>
<dbReference type="InterPro" id="IPR002575">
    <property type="entry name" value="Aminoglycoside_PTrfase"/>
</dbReference>
<dbReference type="PATRIC" id="fig|710421.3.peg.5151"/>
<dbReference type="SUPFAM" id="SSF56112">
    <property type="entry name" value="Protein kinase-like (PK-like)"/>
    <property type="match status" value="1"/>
</dbReference>
<sequence>MAVLSTAVPQDLRERLARAGVTDVRPMPGGASSLTYRGMLDARPVVVKVAPQGVAPVGHRDVLRQARMLRALGPTTVPVPGVALEDPGEPPARPPLFAMSLLEGDCVEPLFDVGTELPPAETVATRFHSAATVLARLHRVDTVEAGVAGEPVVSPRDEIDRWSRALQTVDPALAPGWRSVQTLLESSVPAPMPPVIVHGDFRLGNLLVRGTEVTGVIDWEIWSLSDPRIDLGWFLVNCDPMTYRRTGAPVPAAADLIATYRDQSGAEPRDLGWFQALACFKSAATWSLIVKHNRRRTVPDPGVEAMAGALPGLLDRARHFTAAARRAERGRPRT</sequence>
<dbReference type="InterPro" id="IPR011009">
    <property type="entry name" value="Kinase-like_dom_sf"/>
</dbReference>
<dbReference type="GO" id="GO:0016740">
    <property type="term" value="F:transferase activity"/>
    <property type="evidence" value="ECO:0007669"/>
    <property type="project" value="UniProtKB-KW"/>
</dbReference>
<dbReference type="CDD" id="cd05154">
    <property type="entry name" value="ACAD10_11_N-like"/>
    <property type="match status" value="1"/>
</dbReference>
<dbReference type="OrthoDB" id="4524027at2"/>
<dbReference type="KEGG" id="mcb:Mycch_5167"/>
<dbReference type="eggNOG" id="COG3173">
    <property type="taxonomic scope" value="Bacteria"/>
</dbReference>
<dbReference type="PANTHER" id="PTHR21310:SF40">
    <property type="entry name" value="AMINOGLYCOSIDE PHOSPHOTRANSFERASE DOMAIN-CONTAINING PROTEIN-RELATED"/>
    <property type="match status" value="1"/>
</dbReference>
<organism evidence="2 3">
    <name type="scientific">Mycolicibacterium chubuense (strain NBB4)</name>
    <name type="common">Mycobacterium chubuense</name>
    <dbReference type="NCBI Taxonomy" id="710421"/>
    <lineage>
        <taxon>Bacteria</taxon>
        <taxon>Bacillati</taxon>
        <taxon>Actinomycetota</taxon>
        <taxon>Actinomycetes</taxon>
        <taxon>Mycobacteriales</taxon>
        <taxon>Mycobacteriaceae</taxon>
        <taxon>Mycolicibacterium</taxon>
    </lineage>
</organism>
<gene>
    <name evidence="2" type="ordered locus">Mycch_5167</name>
</gene>
<proteinExistence type="predicted"/>
<name>I4BRE6_MYCCN</name>
<dbReference type="PANTHER" id="PTHR21310">
    <property type="entry name" value="AMINOGLYCOSIDE PHOSPHOTRANSFERASE-RELATED-RELATED"/>
    <property type="match status" value="1"/>
</dbReference>
<keyword evidence="3" id="KW-1185">Reference proteome</keyword>
<dbReference type="HOGENOM" id="CLU_007526_0_0_11"/>
<dbReference type="Gene3D" id="3.30.200.20">
    <property type="entry name" value="Phosphorylase Kinase, domain 1"/>
    <property type="match status" value="1"/>
</dbReference>
<evidence type="ECO:0000313" key="3">
    <source>
        <dbReference type="Proteomes" id="UP000006057"/>
    </source>
</evidence>
<dbReference type="AlphaFoldDB" id="I4BRE6"/>
<keyword evidence="2" id="KW-0808">Transferase</keyword>
<evidence type="ECO:0000313" key="2">
    <source>
        <dbReference type="EMBL" id="AFM19853.1"/>
    </source>
</evidence>
<dbReference type="InterPro" id="IPR051678">
    <property type="entry name" value="AGP_Transferase"/>
</dbReference>
<dbReference type="Pfam" id="PF01636">
    <property type="entry name" value="APH"/>
    <property type="match status" value="1"/>
</dbReference>
<dbReference type="EMBL" id="CP003053">
    <property type="protein sequence ID" value="AFM19853.1"/>
    <property type="molecule type" value="Genomic_DNA"/>
</dbReference>
<reference evidence="2 3" key="1">
    <citation type="submission" date="2012-06" db="EMBL/GenBank/DDBJ databases">
        <title>Complete sequence of chromosome of Mycobacterium chubuense NBB4.</title>
        <authorList>
            <consortium name="US DOE Joint Genome Institute"/>
            <person name="Lucas S."/>
            <person name="Han J."/>
            <person name="Lapidus A."/>
            <person name="Cheng J.-F."/>
            <person name="Goodwin L."/>
            <person name="Pitluck S."/>
            <person name="Peters L."/>
            <person name="Mikhailova N."/>
            <person name="Teshima H."/>
            <person name="Detter J.C."/>
            <person name="Han C."/>
            <person name="Tapia R."/>
            <person name="Land M."/>
            <person name="Hauser L."/>
            <person name="Kyrpides N."/>
            <person name="Ivanova N."/>
            <person name="Pagani I."/>
            <person name="Mattes T."/>
            <person name="Holmes A."/>
            <person name="Rutledge P."/>
            <person name="Paulsen I."/>
            <person name="Coleman N."/>
            <person name="Woyke T."/>
        </authorList>
    </citation>
    <scope>NUCLEOTIDE SEQUENCE [LARGE SCALE GENOMIC DNA]</scope>
    <source>
        <strain evidence="2 3">NBB4</strain>
    </source>
</reference>
<protein>
    <submittedName>
        <fullName evidence="2">Putative aminoglycoside phosphotransferase</fullName>
    </submittedName>
</protein>
<dbReference type="STRING" id="710421.Mycch_5167"/>
<evidence type="ECO:0000259" key="1">
    <source>
        <dbReference type="Pfam" id="PF01636"/>
    </source>
</evidence>
<feature type="domain" description="Aminoglycoside phosphotransferase" evidence="1">
    <location>
        <begin position="23"/>
        <end position="256"/>
    </location>
</feature>